<gene>
    <name evidence="2" type="ORF">MRATA1EN1_LOCUS29070</name>
    <name evidence="1" type="ORF">MRATA1EN1_LOCUS32536</name>
</gene>
<name>A0ABN8XRR8_RANTA</name>
<organism evidence="1 3">
    <name type="scientific">Rangifer tarandus platyrhynchus</name>
    <name type="common">Svalbard reindeer</name>
    <dbReference type="NCBI Taxonomy" id="3082113"/>
    <lineage>
        <taxon>Eukaryota</taxon>
        <taxon>Metazoa</taxon>
        <taxon>Chordata</taxon>
        <taxon>Craniata</taxon>
        <taxon>Vertebrata</taxon>
        <taxon>Euteleostomi</taxon>
        <taxon>Mammalia</taxon>
        <taxon>Eutheria</taxon>
        <taxon>Laurasiatheria</taxon>
        <taxon>Artiodactyla</taxon>
        <taxon>Ruminantia</taxon>
        <taxon>Pecora</taxon>
        <taxon>Cervidae</taxon>
        <taxon>Odocoileinae</taxon>
        <taxon>Rangifer</taxon>
    </lineage>
</organism>
<protein>
    <submittedName>
        <fullName evidence="1">Uncharacterized protein</fullName>
    </submittedName>
</protein>
<reference evidence="1 3" key="1">
    <citation type="submission" date="2023-04" db="EMBL/GenBank/DDBJ databases">
        <authorList>
            <consortium name="ELIXIR-Norway"/>
        </authorList>
    </citation>
    <scope>NUCLEOTIDE SEQUENCE [LARGE SCALE GENOMIC DNA]</scope>
</reference>
<sequence length="149" mass="16126">MLQCLSVSQSLQKRQGVLMCLVMPGNVPTLEKDRNVSVAGRPRAVGPASSVPGNLPHSRFHILCILTDHPQLLSSSFSFLAGIQGAAACFHLQLACLVRSLGSFPWLPCFCCPMVYVLYISSFTFLVSILPSPSPARSDSSHTDTHMHS</sequence>
<dbReference type="EMBL" id="CATKSN020001218">
    <property type="protein sequence ID" value="CAI9150918.1"/>
    <property type="molecule type" value="Genomic_DNA"/>
</dbReference>
<dbReference type="EMBL" id="OX460343">
    <property type="protein sequence ID" value="CAI9180108.1"/>
    <property type="molecule type" value="Genomic_DNA"/>
</dbReference>
<accession>A0ABN8XRR8</accession>
<dbReference type="Proteomes" id="UP001176941">
    <property type="component" value="Chromosome X"/>
</dbReference>
<dbReference type="Proteomes" id="UP001176941">
    <property type="component" value="Unassembled WGS sequence"/>
</dbReference>
<evidence type="ECO:0000313" key="1">
    <source>
        <dbReference type="EMBL" id="CAI9150918.1"/>
    </source>
</evidence>
<proteinExistence type="predicted"/>
<keyword evidence="3" id="KW-1185">Reference proteome</keyword>
<evidence type="ECO:0000313" key="2">
    <source>
        <dbReference type="EMBL" id="CAI9180108.1"/>
    </source>
</evidence>
<evidence type="ECO:0000313" key="3">
    <source>
        <dbReference type="Proteomes" id="UP001176941"/>
    </source>
</evidence>